<keyword evidence="8" id="KW-0498">Mitosis</keyword>
<dbReference type="CDD" id="cd21397">
    <property type="entry name" value="cc_ERCC-6_N"/>
    <property type="match status" value="1"/>
</dbReference>
<dbReference type="SMART" id="SM00487">
    <property type="entry name" value="DEXDc"/>
    <property type="match status" value="1"/>
</dbReference>
<evidence type="ECO:0000256" key="7">
    <source>
        <dbReference type="ARBA" id="ARBA00022763"/>
    </source>
</evidence>
<proteinExistence type="inferred from homology"/>
<dbReference type="EMBL" id="JABXBU010000011">
    <property type="protein sequence ID" value="KAF8791626.1"/>
    <property type="molecule type" value="Genomic_DNA"/>
</dbReference>
<dbReference type="GO" id="GO:0006283">
    <property type="term" value="P:transcription-coupled nucleotide-excision repair"/>
    <property type="evidence" value="ECO:0007669"/>
    <property type="project" value="TreeGrafter"/>
</dbReference>
<keyword evidence="6" id="KW-0547">Nucleotide-binding</keyword>
<comment type="subunit">
    <text evidence="3">Interacts (via N-terminus) with spn-A/Rad51.</text>
</comment>
<name>A0A8T0FL09_ARGBR</name>
<evidence type="ECO:0000256" key="16">
    <source>
        <dbReference type="ARBA" id="ARBA00024776"/>
    </source>
</evidence>
<comment type="caution">
    <text evidence="25">The sequence shown here is derived from an EMBL/GenBank/DDBJ whole genome shotgun (WGS) entry which is preliminary data.</text>
</comment>
<evidence type="ECO:0000256" key="17">
    <source>
        <dbReference type="ARBA" id="ARBA00029956"/>
    </source>
</evidence>
<evidence type="ECO:0000259" key="24">
    <source>
        <dbReference type="PROSITE" id="PS51194"/>
    </source>
</evidence>
<keyword evidence="12" id="KW-0238">DNA-binding</keyword>
<feature type="domain" description="Helicase C-terminal" evidence="24">
    <location>
        <begin position="1013"/>
        <end position="1172"/>
    </location>
</feature>
<keyword evidence="14" id="KW-0539">Nucleus</keyword>
<evidence type="ECO:0000256" key="1">
    <source>
        <dbReference type="ARBA" id="ARBA00004123"/>
    </source>
</evidence>
<feature type="compositionally biased region" description="Acidic residues" evidence="22">
    <location>
        <begin position="576"/>
        <end position="589"/>
    </location>
</feature>
<dbReference type="GO" id="GO:0004386">
    <property type="term" value="F:helicase activity"/>
    <property type="evidence" value="ECO:0007669"/>
    <property type="project" value="UniProtKB-KW"/>
</dbReference>
<evidence type="ECO:0000256" key="6">
    <source>
        <dbReference type="ARBA" id="ARBA00022741"/>
    </source>
</evidence>
<dbReference type="CDD" id="cd18000">
    <property type="entry name" value="DEXHc_ERCC6"/>
    <property type="match status" value="1"/>
</dbReference>
<dbReference type="Proteomes" id="UP000807504">
    <property type="component" value="Unassembled WGS sequence"/>
</dbReference>
<dbReference type="PROSITE" id="PS51192">
    <property type="entry name" value="HELICASE_ATP_BIND_1"/>
    <property type="match status" value="1"/>
</dbReference>
<feature type="region of interest" description="Disordered" evidence="22">
    <location>
        <begin position="1425"/>
        <end position="1455"/>
    </location>
</feature>
<evidence type="ECO:0000256" key="2">
    <source>
        <dbReference type="ARBA" id="ARBA00007025"/>
    </source>
</evidence>
<keyword evidence="10" id="KW-0347">Helicase</keyword>
<keyword evidence="26" id="KW-1185">Reference proteome</keyword>
<keyword evidence="13" id="KW-0234">DNA repair</keyword>
<evidence type="ECO:0000256" key="18">
    <source>
        <dbReference type="ARBA" id="ARBA00071998"/>
    </source>
</evidence>
<evidence type="ECO:0000259" key="23">
    <source>
        <dbReference type="PROSITE" id="PS51192"/>
    </source>
</evidence>
<protein>
    <recommendedName>
        <fullName evidence="18">DNA excision repair protein ERCC-6</fullName>
    </recommendedName>
    <alternativeName>
        <fullName evidence="19">ATP-dependent helicase ERCC6</fullName>
    </alternativeName>
    <alternativeName>
        <fullName evidence="20">Cockayne syndrome protein CSB</fullName>
    </alternativeName>
    <alternativeName>
        <fullName evidence="4">DNA repair and recombination protein RAD54-like</fullName>
    </alternativeName>
    <alternativeName>
        <fullName evidence="17">Protein okra</fullName>
    </alternativeName>
</protein>
<dbReference type="InterPro" id="IPR001650">
    <property type="entry name" value="Helicase_C-like"/>
</dbReference>
<dbReference type="Gene3D" id="3.40.50.300">
    <property type="entry name" value="P-loop containing nucleotide triphosphate hydrolases"/>
    <property type="match status" value="1"/>
</dbReference>
<comment type="function">
    <text evidence="16">Involved in mitotic DNA repair and meiotic recombination. Functions in the recombinational DNA repair pathway. Essential for interhomolog gene conversion (GC), but may have a less important role in intersister GC than spn-A/Rad51. In the presence of DNA, spn-A/Rad51 enhances the ATPase activity of okr/Rad54.</text>
</comment>
<dbReference type="GO" id="GO:0005634">
    <property type="term" value="C:nucleus"/>
    <property type="evidence" value="ECO:0007669"/>
    <property type="project" value="UniProtKB-SubCell"/>
</dbReference>
<evidence type="ECO:0000256" key="13">
    <source>
        <dbReference type="ARBA" id="ARBA00023204"/>
    </source>
</evidence>
<dbReference type="InterPro" id="IPR038718">
    <property type="entry name" value="SNF2-like_sf"/>
</dbReference>
<evidence type="ECO:0000256" key="3">
    <source>
        <dbReference type="ARBA" id="ARBA00011467"/>
    </source>
</evidence>
<dbReference type="PANTHER" id="PTHR45629:SF7">
    <property type="entry name" value="DNA EXCISION REPAIR PROTEIN ERCC-6-RELATED"/>
    <property type="match status" value="1"/>
</dbReference>
<feature type="compositionally biased region" description="Low complexity" evidence="22">
    <location>
        <begin position="1426"/>
        <end position="1437"/>
    </location>
</feature>
<dbReference type="SUPFAM" id="SSF52540">
    <property type="entry name" value="P-loop containing nucleoside triphosphate hydrolases"/>
    <property type="match status" value="2"/>
</dbReference>
<evidence type="ECO:0000256" key="10">
    <source>
        <dbReference type="ARBA" id="ARBA00022806"/>
    </source>
</evidence>
<dbReference type="Pfam" id="PF00176">
    <property type="entry name" value="SNF2-rel_dom"/>
    <property type="match status" value="2"/>
</dbReference>
<evidence type="ECO:0000256" key="4">
    <source>
        <dbReference type="ARBA" id="ARBA00015341"/>
    </source>
</evidence>
<keyword evidence="11" id="KW-0067">ATP-binding</keyword>
<evidence type="ECO:0000256" key="20">
    <source>
        <dbReference type="ARBA" id="ARBA00079118"/>
    </source>
</evidence>
<dbReference type="GO" id="GO:0051301">
    <property type="term" value="P:cell division"/>
    <property type="evidence" value="ECO:0007669"/>
    <property type="project" value="UniProtKB-KW"/>
</dbReference>
<keyword evidence="15" id="KW-0131">Cell cycle</keyword>
<keyword evidence="7" id="KW-0227">DNA damage</keyword>
<feature type="coiled-coil region" evidence="21">
    <location>
        <begin position="324"/>
        <end position="399"/>
    </location>
</feature>
<evidence type="ECO:0000256" key="14">
    <source>
        <dbReference type="ARBA" id="ARBA00023242"/>
    </source>
</evidence>
<evidence type="ECO:0000256" key="22">
    <source>
        <dbReference type="SAM" id="MobiDB-lite"/>
    </source>
</evidence>
<dbReference type="InterPro" id="IPR027417">
    <property type="entry name" value="P-loop_NTPase"/>
</dbReference>
<keyword evidence="5" id="KW-0132">Cell division</keyword>
<evidence type="ECO:0000256" key="19">
    <source>
        <dbReference type="ARBA" id="ARBA00076356"/>
    </source>
</evidence>
<dbReference type="FunFam" id="3.40.50.300:FF:000863">
    <property type="entry name" value="DNA excision repair protein ERCC-6"/>
    <property type="match status" value="1"/>
</dbReference>
<dbReference type="Gene3D" id="3.40.50.10810">
    <property type="entry name" value="Tandem AAA-ATPase domain"/>
    <property type="match status" value="1"/>
</dbReference>
<evidence type="ECO:0000256" key="9">
    <source>
        <dbReference type="ARBA" id="ARBA00022801"/>
    </source>
</evidence>
<dbReference type="GO" id="GO:0005524">
    <property type="term" value="F:ATP binding"/>
    <property type="evidence" value="ECO:0007669"/>
    <property type="project" value="UniProtKB-KW"/>
</dbReference>
<dbReference type="PANTHER" id="PTHR45629">
    <property type="entry name" value="SNF2/RAD54 FAMILY MEMBER"/>
    <property type="match status" value="1"/>
</dbReference>
<evidence type="ECO:0000256" key="8">
    <source>
        <dbReference type="ARBA" id="ARBA00022776"/>
    </source>
</evidence>
<feature type="region of interest" description="Disordered" evidence="22">
    <location>
        <begin position="572"/>
        <end position="609"/>
    </location>
</feature>
<dbReference type="GO" id="GO:0016787">
    <property type="term" value="F:hydrolase activity"/>
    <property type="evidence" value="ECO:0007669"/>
    <property type="project" value="UniProtKB-KW"/>
</dbReference>
<reference evidence="25" key="1">
    <citation type="journal article" date="2020" name="bioRxiv">
        <title>Chromosome-level reference genome of the European wasp spider Argiope bruennichi: a resource for studies on range expansion and evolutionary adaptation.</title>
        <authorList>
            <person name="Sheffer M.M."/>
            <person name="Hoppe A."/>
            <person name="Krehenwinkel H."/>
            <person name="Uhl G."/>
            <person name="Kuss A.W."/>
            <person name="Jensen L."/>
            <person name="Jensen C."/>
            <person name="Gillespie R.G."/>
            <person name="Hoff K.J."/>
            <person name="Prost S."/>
        </authorList>
    </citation>
    <scope>NUCLEOTIDE SEQUENCE</scope>
</reference>
<evidence type="ECO:0000313" key="26">
    <source>
        <dbReference type="Proteomes" id="UP000807504"/>
    </source>
</evidence>
<dbReference type="PROSITE" id="PS51194">
    <property type="entry name" value="HELICASE_CTER"/>
    <property type="match status" value="1"/>
</dbReference>
<evidence type="ECO:0000256" key="11">
    <source>
        <dbReference type="ARBA" id="ARBA00022840"/>
    </source>
</evidence>
<accession>A0A8T0FL09</accession>
<dbReference type="CDD" id="cd18793">
    <property type="entry name" value="SF2_C_SNF"/>
    <property type="match status" value="1"/>
</dbReference>
<organism evidence="25 26">
    <name type="scientific">Argiope bruennichi</name>
    <name type="common">Wasp spider</name>
    <name type="synonym">Aranea bruennichi</name>
    <dbReference type="NCBI Taxonomy" id="94029"/>
    <lineage>
        <taxon>Eukaryota</taxon>
        <taxon>Metazoa</taxon>
        <taxon>Ecdysozoa</taxon>
        <taxon>Arthropoda</taxon>
        <taxon>Chelicerata</taxon>
        <taxon>Arachnida</taxon>
        <taxon>Araneae</taxon>
        <taxon>Araneomorphae</taxon>
        <taxon>Entelegynae</taxon>
        <taxon>Araneoidea</taxon>
        <taxon>Araneidae</taxon>
        <taxon>Argiope</taxon>
    </lineage>
</organism>
<dbReference type="GO" id="GO:0008094">
    <property type="term" value="F:ATP-dependent activity, acting on DNA"/>
    <property type="evidence" value="ECO:0007669"/>
    <property type="project" value="TreeGrafter"/>
</dbReference>
<dbReference type="InterPro" id="IPR014001">
    <property type="entry name" value="Helicase_ATP-bd"/>
</dbReference>
<comment type="subcellular location">
    <subcellularLocation>
        <location evidence="1">Nucleus</location>
    </subcellularLocation>
</comment>
<dbReference type="CDD" id="cd22254">
    <property type="entry name" value="CSB_WHD"/>
    <property type="match status" value="1"/>
</dbReference>
<feature type="region of interest" description="Disordered" evidence="22">
    <location>
        <begin position="494"/>
        <end position="517"/>
    </location>
</feature>
<dbReference type="Pfam" id="PF00271">
    <property type="entry name" value="Helicase_C"/>
    <property type="match status" value="1"/>
</dbReference>
<feature type="domain" description="Helicase ATP-binding" evidence="23">
    <location>
        <begin position="729"/>
        <end position="903"/>
    </location>
</feature>
<dbReference type="InterPro" id="IPR058951">
    <property type="entry name" value="WHD_Rad26_CSB-like"/>
</dbReference>
<evidence type="ECO:0000256" key="5">
    <source>
        <dbReference type="ARBA" id="ARBA00022618"/>
    </source>
</evidence>
<dbReference type="InterPro" id="IPR059240">
    <property type="entry name" value="cc_ERCC-6_N"/>
</dbReference>
<keyword evidence="21" id="KW-0175">Coiled coil</keyword>
<evidence type="ECO:0000256" key="15">
    <source>
        <dbReference type="ARBA" id="ARBA00023306"/>
    </source>
</evidence>
<evidence type="ECO:0000256" key="21">
    <source>
        <dbReference type="SAM" id="Coils"/>
    </source>
</evidence>
<dbReference type="InterPro" id="IPR000330">
    <property type="entry name" value="SNF2_N"/>
</dbReference>
<keyword evidence="9" id="KW-0378">Hydrolase</keyword>
<feature type="compositionally biased region" description="Basic and acidic residues" evidence="22">
    <location>
        <begin position="1443"/>
        <end position="1452"/>
    </location>
</feature>
<gene>
    <name evidence="25" type="ORF">HNY73_006467</name>
</gene>
<reference evidence="25" key="2">
    <citation type="submission" date="2020-06" db="EMBL/GenBank/DDBJ databases">
        <authorList>
            <person name="Sheffer M."/>
        </authorList>
    </citation>
    <scope>NUCLEOTIDE SEQUENCE</scope>
</reference>
<dbReference type="InterPro" id="IPR049730">
    <property type="entry name" value="SNF2/RAD54-like_C"/>
</dbReference>
<dbReference type="Pfam" id="PF25875">
    <property type="entry name" value="WHD_Rad26_CSB"/>
    <property type="match status" value="1"/>
</dbReference>
<evidence type="ECO:0000256" key="12">
    <source>
        <dbReference type="ARBA" id="ARBA00023125"/>
    </source>
</evidence>
<dbReference type="InterPro" id="IPR050496">
    <property type="entry name" value="SNF2_RAD54_helicase_repair"/>
</dbReference>
<evidence type="ECO:0000313" key="25">
    <source>
        <dbReference type="EMBL" id="KAF8791626.1"/>
    </source>
</evidence>
<sequence>MKGLAENSIPEEMLKFLWLQRLPQQVQAILSISTDSLDKIAEMTGRIINIYSSTEICFVNRTSEPNNTQDEKIKSLGTSIAEFTQKFDNFIARGRPQKKSGNFRNRRRSRSNFSHYRLCWCHHKFAKETFVFKDLKTCSHVFARTDISRRNLQQPYHGPYKVERKTDKVVTLKINQEEVNVSVDRIKHYFSDNYTEPDLISKIPATVKKNSDLENETDNDVLISVPLSDELKLCSDIMLVKHNLSNETHSKDLNSGDSCALNQTSDDAVPCSSKSERFCISKESISCVPEADQEKELLDLGVSVYDQIQFETEVIAQVDKALKDQEERKRLEDTRKELHTVEEDLRFVKNRLNQIEKALSMAPKAEMTNAGKRELSAILKEKENKLKHKKKLEAKLKALQVCICGSVEEVNTVLQNNVEGSEEQLDEETVYHLKQVFIAKETEEEKMIRTGEMTPFGTVITNQAKDKRKPRKITIPTDSMTDFDKFLLNQAENHMSKTSSKNYRRSKPSLSKSANKDAIKSQQSLEFQGFTDLKAISSKKNKTLSKAKLGSKFATGFSKTSNRNESLIKNFRSDSELSDTEVPDDDEWEIKDNANNYSSDDVYIPDKNDLDDDYDEKIGKVSKKRKARLYSKKTKKNSADSLSDSEDEDKTLKKKLKKLVDDGNQESYIKRIKALEKSEWVQKQLKMVENDGEDSAEEDVTEFDEGYKIPNRIWNKLYKYQKTAVRWLWELHQQNCGGIIGDEMGLGKTIQIIAFLIGLKFSALTSFGENFKGLGPVILVCPATVMHQWLKEFYTWWPYFRVAILHESGSFMGKKESLIRIITKNHGILITTYTGVVQHQENLLKHEWHYVILDEGHKIRNPDAQATLAVKQFRTPHRIILSGGYANASQIQVQTAYKCATVLRDAIKPYLLRRMKSDVKMSINLPDKNEQVLFCKLTEHQENLYKAYISSKEVSSILNARLQVFVGLVNLRKICNHPDIFDGGPKIFKDTDISQLSEEEHYGYYKRSGKMIVVEALLRLWHKQGHRVLLFTQSRQMLQIFEIFVKSKNYTYMKMDGSTSISSRQPAVEKFNSDSNIFVFLLTTRVGGLGVNLTGANRVILYDPDWNPSTDVQARERAWRIGQNKQVTIYRLMTAGTIEEKIYHRQIFKQFVTNRVLKDPKQRRFFKSNDLYELFTYSEVGPQGTETSCIFAGTGSEIKLKKKFKRPDKSLKKESNSQPVNHSDVAVSFTEEKKEQMRMLAKKLSLELAKTSLNSKSEDSKPTVQKALKNDSDQPVLEISIENKDGRELSKIEVPGTTLSKLQKRKASKIEGEKIDYVVKKSIYKPPENEEGDGLNEDDYVLSKLFKKSGVHTALKHDVIVESSTPDYSIVEGEANRVATEAIKALKESRRMCAQASEGIPTWTGQHGGFKPRFGQKKKLPVKIPTSSVSSCKTSSKNTKKGFKFDGKKDNTSSEAVSSSDLLSAIRSRKIAFSTNSDNDGENSFGAIPSIPRLTTDHDKLLADLRNYIAFESAICGQATTKELIEAFKEKVPITQTAIFKALLNKLCDFSRTSGEGTWYLKSEFR</sequence>
<feature type="region of interest" description="Disordered" evidence="22">
    <location>
        <begin position="1203"/>
        <end position="1222"/>
    </location>
</feature>
<comment type="similarity">
    <text evidence="2">Belongs to the SNF2/RAD54 helicase family.</text>
</comment>
<dbReference type="SMART" id="SM00490">
    <property type="entry name" value="HELICc"/>
    <property type="match status" value="1"/>
</dbReference>